<feature type="chain" id="PRO_5047272320" evidence="1">
    <location>
        <begin position="24"/>
        <end position="57"/>
    </location>
</feature>
<proteinExistence type="predicted"/>
<evidence type="ECO:0000256" key="1">
    <source>
        <dbReference type="SAM" id="SignalP"/>
    </source>
</evidence>
<organism evidence="2 3">
    <name type="scientific">Fodinisporobacter ferrooxydans</name>
    <dbReference type="NCBI Taxonomy" id="2901836"/>
    <lineage>
        <taxon>Bacteria</taxon>
        <taxon>Bacillati</taxon>
        <taxon>Bacillota</taxon>
        <taxon>Bacilli</taxon>
        <taxon>Bacillales</taxon>
        <taxon>Alicyclobacillaceae</taxon>
        <taxon>Fodinisporobacter</taxon>
    </lineage>
</organism>
<sequence length="57" mass="6671">MKKRILIPFAVLASVVFIVPAFAAENTAMFKSGFEFRTEFTTKHFYTSVYYLFYNIC</sequence>
<keyword evidence="3" id="KW-1185">Reference proteome</keyword>
<accession>A0ABY4CFG0</accession>
<keyword evidence="1" id="KW-0732">Signal</keyword>
<name>A0ABY4CFG0_9BACL</name>
<reference evidence="2" key="1">
    <citation type="submission" date="2021-12" db="EMBL/GenBank/DDBJ databases">
        <title>Alicyclobacillaceae gen. nov., sp. nov., isolated from chalcocite enrichment system.</title>
        <authorList>
            <person name="Jiang Z."/>
        </authorList>
    </citation>
    <scope>NUCLEOTIDE SEQUENCE</scope>
    <source>
        <strain evidence="2">MYW30-H2</strain>
    </source>
</reference>
<dbReference type="EMBL" id="CP089291">
    <property type="protein sequence ID" value="UOF89267.1"/>
    <property type="molecule type" value="Genomic_DNA"/>
</dbReference>
<gene>
    <name evidence="2" type="ORF">LSG31_15315</name>
</gene>
<evidence type="ECO:0000313" key="3">
    <source>
        <dbReference type="Proteomes" id="UP000830167"/>
    </source>
</evidence>
<protein>
    <submittedName>
        <fullName evidence="2">Uncharacterized protein</fullName>
    </submittedName>
</protein>
<dbReference type="RefSeq" id="WP_347435954.1">
    <property type="nucleotide sequence ID" value="NZ_CP089291.1"/>
</dbReference>
<evidence type="ECO:0000313" key="2">
    <source>
        <dbReference type="EMBL" id="UOF89267.1"/>
    </source>
</evidence>
<dbReference type="Proteomes" id="UP000830167">
    <property type="component" value="Chromosome"/>
</dbReference>
<feature type="signal peptide" evidence="1">
    <location>
        <begin position="1"/>
        <end position="23"/>
    </location>
</feature>